<dbReference type="OrthoDB" id="7205533at2"/>
<evidence type="ECO:0000259" key="1">
    <source>
        <dbReference type="PROSITE" id="PS51186"/>
    </source>
</evidence>
<dbReference type="RefSeq" id="WP_142090637.1">
    <property type="nucleotide sequence ID" value="NZ_CP035485.1"/>
</dbReference>
<dbReference type="InterPro" id="IPR000182">
    <property type="entry name" value="GNAT_dom"/>
</dbReference>
<reference evidence="3" key="1">
    <citation type="submission" date="2019-01" db="EMBL/GenBank/DDBJ databases">
        <title>Genomic analysis of Salicibibacter sp. NKC3-5.</title>
        <authorList>
            <person name="Oh Y.J."/>
        </authorList>
    </citation>
    <scope>NUCLEOTIDE SEQUENCE [LARGE SCALE GENOMIC DNA]</scope>
    <source>
        <strain evidence="3">NKC3-5</strain>
    </source>
</reference>
<name>A0A514LLI5_9BACI</name>
<gene>
    <name evidence="2" type="ORF">EPH95_13765</name>
</gene>
<dbReference type="Gene3D" id="3.40.630.30">
    <property type="match status" value="1"/>
</dbReference>
<accession>A0A514LLI5</accession>
<keyword evidence="2" id="KW-0808">Transferase</keyword>
<organism evidence="2 3">
    <name type="scientific">Salicibibacter halophilus</name>
    <dbReference type="NCBI Taxonomy" id="2502791"/>
    <lineage>
        <taxon>Bacteria</taxon>
        <taxon>Bacillati</taxon>
        <taxon>Bacillota</taxon>
        <taxon>Bacilli</taxon>
        <taxon>Bacillales</taxon>
        <taxon>Bacillaceae</taxon>
        <taxon>Salicibibacter</taxon>
    </lineage>
</organism>
<dbReference type="CDD" id="cd04301">
    <property type="entry name" value="NAT_SF"/>
    <property type="match status" value="1"/>
</dbReference>
<evidence type="ECO:0000313" key="3">
    <source>
        <dbReference type="Proteomes" id="UP000319756"/>
    </source>
</evidence>
<dbReference type="Pfam" id="PF00583">
    <property type="entry name" value="Acetyltransf_1"/>
    <property type="match status" value="1"/>
</dbReference>
<sequence length="175" mass="20530">MIQKSIAINECTFEDIKTLQEISYNTFHETFAHMNSEENMKAYLEKAFNTRRLEEELSNPSSTFYFIYCNEELAGYLKINVNEAQTEDMGEEALEIERIYIREEFQKKGLGNHLLNKGLEVAKDRNKKKIWLGVWEDNVGAIHFYNKVGFVKVGTHSFYMGDEKQTDFIMIKTIE</sequence>
<proteinExistence type="predicted"/>
<dbReference type="EMBL" id="CP035485">
    <property type="protein sequence ID" value="QDI92121.1"/>
    <property type="molecule type" value="Genomic_DNA"/>
</dbReference>
<dbReference type="GO" id="GO:0016747">
    <property type="term" value="F:acyltransferase activity, transferring groups other than amino-acyl groups"/>
    <property type="evidence" value="ECO:0007669"/>
    <property type="project" value="InterPro"/>
</dbReference>
<keyword evidence="3" id="KW-1185">Reference proteome</keyword>
<feature type="domain" description="N-acetyltransferase" evidence="1">
    <location>
        <begin position="6"/>
        <end position="175"/>
    </location>
</feature>
<dbReference type="PROSITE" id="PS51186">
    <property type="entry name" value="GNAT"/>
    <property type="match status" value="1"/>
</dbReference>
<dbReference type="KEGG" id="sale:EPH95_13765"/>
<dbReference type="AlphaFoldDB" id="A0A514LLI5"/>
<dbReference type="SUPFAM" id="SSF55729">
    <property type="entry name" value="Acyl-CoA N-acyltransferases (Nat)"/>
    <property type="match status" value="1"/>
</dbReference>
<dbReference type="PANTHER" id="PTHR43617:SF33">
    <property type="entry name" value="SPORE COAT POLYSACCHARIDE BIOSYNTHESIS PROTEIN SPSD"/>
    <property type="match status" value="1"/>
</dbReference>
<dbReference type="PANTHER" id="PTHR43617">
    <property type="entry name" value="L-AMINO ACID N-ACETYLTRANSFERASE"/>
    <property type="match status" value="1"/>
</dbReference>
<protein>
    <submittedName>
        <fullName evidence="2">GNAT family N-acetyltransferase</fullName>
    </submittedName>
</protein>
<dbReference type="Proteomes" id="UP000319756">
    <property type="component" value="Chromosome"/>
</dbReference>
<dbReference type="InterPro" id="IPR016181">
    <property type="entry name" value="Acyl_CoA_acyltransferase"/>
</dbReference>
<evidence type="ECO:0000313" key="2">
    <source>
        <dbReference type="EMBL" id="QDI92121.1"/>
    </source>
</evidence>
<dbReference type="InterPro" id="IPR050276">
    <property type="entry name" value="MshD_Acetyltransferase"/>
</dbReference>